<keyword evidence="3" id="KW-1185">Reference proteome</keyword>
<dbReference type="Pfam" id="PF18758">
    <property type="entry name" value="KDZ"/>
    <property type="match status" value="1"/>
</dbReference>
<dbReference type="InParanoid" id="A0A067MD25"/>
<proteinExistence type="predicted"/>
<evidence type="ECO:0000313" key="2">
    <source>
        <dbReference type="EMBL" id="KDQ13444.1"/>
    </source>
</evidence>
<feature type="non-terminal residue" evidence="2">
    <location>
        <position position="1"/>
    </location>
</feature>
<dbReference type="HOGENOM" id="CLU_013084_3_3_1"/>
<dbReference type="OrthoDB" id="2505969at2759"/>
<name>A0A067MD25_BOTB1</name>
<evidence type="ECO:0008006" key="4">
    <source>
        <dbReference type="Google" id="ProtNLM"/>
    </source>
</evidence>
<dbReference type="Proteomes" id="UP000027195">
    <property type="component" value="Unassembled WGS sequence"/>
</dbReference>
<dbReference type="STRING" id="930990.A0A067MD25"/>
<organism evidence="2 3">
    <name type="scientific">Botryobasidium botryosum (strain FD-172 SS1)</name>
    <dbReference type="NCBI Taxonomy" id="930990"/>
    <lineage>
        <taxon>Eukaryota</taxon>
        <taxon>Fungi</taxon>
        <taxon>Dikarya</taxon>
        <taxon>Basidiomycota</taxon>
        <taxon>Agaricomycotina</taxon>
        <taxon>Agaricomycetes</taxon>
        <taxon>Cantharellales</taxon>
        <taxon>Botryobasidiaceae</taxon>
        <taxon>Botryobasidium</taxon>
    </lineage>
</organism>
<gene>
    <name evidence="2" type="ORF">BOTBODRAFT_95129</name>
</gene>
<dbReference type="InterPro" id="IPR040521">
    <property type="entry name" value="KDZ"/>
</dbReference>
<feature type="non-terminal residue" evidence="2">
    <location>
        <position position="264"/>
    </location>
</feature>
<feature type="region of interest" description="Disordered" evidence="1">
    <location>
        <begin position="168"/>
        <end position="190"/>
    </location>
</feature>
<sequence length="264" mass="29736">FPYPGGWANSTLARHGFIGTSPIDPHTAISFKVLETYRALRGRAYTPRQAFVRTIDDLHGCPHNHSAVRQFSNAFDVYIRILCEVDRRIAVCLKRDDPDWRLKNSCPPCSYKCEDEPALLFERLLTVDGNNSLKRFRNAGAFDPRTFESNYFLTTEFVDKFQNEIKAKKKPTGSRDPTSGAPDSECTDRWKNTDPTHTKAMWKAFEESGIFACACRHGFIAIVADMIRSGELAKYPIAVTRKLLDVLGHNLGIGYDIGCAFCAT</sequence>
<accession>A0A067MD25</accession>
<evidence type="ECO:0000313" key="3">
    <source>
        <dbReference type="Proteomes" id="UP000027195"/>
    </source>
</evidence>
<evidence type="ECO:0000256" key="1">
    <source>
        <dbReference type="SAM" id="MobiDB-lite"/>
    </source>
</evidence>
<dbReference type="PANTHER" id="PTHR33096:SF1">
    <property type="entry name" value="CXC1-LIKE CYSTEINE CLUSTER ASSOCIATED WITH KDZ TRANSPOSASES DOMAIN-CONTAINING PROTEIN"/>
    <property type="match status" value="1"/>
</dbReference>
<reference evidence="3" key="1">
    <citation type="journal article" date="2014" name="Proc. Natl. Acad. Sci. U.S.A.">
        <title>Extensive sampling of basidiomycete genomes demonstrates inadequacy of the white-rot/brown-rot paradigm for wood decay fungi.</title>
        <authorList>
            <person name="Riley R."/>
            <person name="Salamov A.A."/>
            <person name="Brown D.W."/>
            <person name="Nagy L.G."/>
            <person name="Floudas D."/>
            <person name="Held B.W."/>
            <person name="Levasseur A."/>
            <person name="Lombard V."/>
            <person name="Morin E."/>
            <person name="Otillar R."/>
            <person name="Lindquist E.A."/>
            <person name="Sun H."/>
            <person name="LaButti K.M."/>
            <person name="Schmutz J."/>
            <person name="Jabbour D."/>
            <person name="Luo H."/>
            <person name="Baker S.E."/>
            <person name="Pisabarro A.G."/>
            <person name="Walton J.D."/>
            <person name="Blanchette R.A."/>
            <person name="Henrissat B."/>
            <person name="Martin F."/>
            <person name="Cullen D."/>
            <person name="Hibbett D.S."/>
            <person name="Grigoriev I.V."/>
        </authorList>
    </citation>
    <scope>NUCLEOTIDE SEQUENCE [LARGE SCALE GENOMIC DNA]</scope>
    <source>
        <strain evidence="3">FD-172 SS1</strain>
    </source>
</reference>
<dbReference type="EMBL" id="KL198043">
    <property type="protein sequence ID" value="KDQ13444.1"/>
    <property type="molecule type" value="Genomic_DNA"/>
</dbReference>
<dbReference type="AlphaFoldDB" id="A0A067MD25"/>
<dbReference type="PANTHER" id="PTHR33096">
    <property type="entry name" value="CXC2 DOMAIN-CONTAINING PROTEIN"/>
    <property type="match status" value="1"/>
</dbReference>
<protein>
    <recommendedName>
        <fullName evidence="4">CxC1-like cysteine cluster associated with KDZ transposases domain-containing protein</fullName>
    </recommendedName>
</protein>